<proteinExistence type="predicted"/>
<dbReference type="STRING" id="695939.SAMN00790413_01142"/>
<evidence type="ECO:0000313" key="3">
    <source>
        <dbReference type="EMBL" id="SMB91470.1"/>
    </source>
</evidence>
<feature type="chain" id="PRO_5012935649" description="Lipoprotein" evidence="2">
    <location>
        <begin position="24"/>
        <end position="133"/>
    </location>
</feature>
<evidence type="ECO:0000313" key="4">
    <source>
        <dbReference type="Proteomes" id="UP000192582"/>
    </source>
</evidence>
<evidence type="ECO:0008006" key="5">
    <source>
        <dbReference type="Google" id="ProtNLM"/>
    </source>
</evidence>
<feature type="compositionally biased region" description="Polar residues" evidence="1">
    <location>
        <begin position="112"/>
        <end position="133"/>
    </location>
</feature>
<accession>A0A1W1VE46</accession>
<keyword evidence="2" id="KW-0732">Signal</keyword>
<feature type="region of interest" description="Disordered" evidence="1">
    <location>
        <begin position="94"/>
        <end position="133"/>
    </location>
</feature>
<dbReference type="EMBL" id="FWWU01000009">
    <property type="protein sequence ID" value="SMB91470.1"/>
    <property type="molecule type" value="Genomic_DNA"/>
</dbReference>
<dbReference type="Proteomes" id="UP000192582">
    <property type="component" value="Unassembled WGS sequence"/>
</dbReference>
<gene>
    <name evidence="3" type="ORF">SAMN00790413_01142</name>
</gene>
<evidence type="ECO:0000256" key="1">
    <source>
        <dbReference type="SAM" id="MobiDB-lite"/>
    </source>
</evidence>
<dbReference type="AlphaFoldDB" id="A0A1W1VE46"/>
<sequence length="133" mass="14017">MSRFLTALTLVLPLAACSQPAEPSEKTRPMYLVDVSFPASVTSTEEVATALRVVGNCMAKDQHLGVPGRTARQLRPSATQKVFRRAGLACPAASIRKTPTYTDPGAPARTTPLRSLSTANPGARSASNGRHAS</sequence>
<organism evidence="3 4">
    <name type="scientific">Deinococcus hopiensis KR-140</name>
    <dbReference type="NCBI Taxonomy" id="695939"/>
    <lineage>
        <taxon>Bacteria</taxon>
        <taxon>Thermotogati</taxon>
        <taxon>Deinococcota</taxon>
        <taxon>Deinococci</taxon>
        <taxon>Deinococcales</taxon>
        <taxon>Deinococcaceae</taxon>
        <taxon>Deinococcus</taxon>
    </lineage>
</organism>
<feature type="signal peptide" evidence="2">
    <location>
        <begin position="1"/>
        <end position="23"/>
    </location>
</feature>
<protein>
    <recommendedName>
        <fullName evidence="5">Lipoprotein</fullName>
    </recommendedName>
</protein>
<name>A0A1W1VE46_9DEIO</name>
<reference evidence="3 4" key="1">
    <citation type="submission" date="2017-04" db="EMBL/GenBank/DDBJ databases">
        <authorList>
            <person name="Afonso C.L."/>
            <person name="Miller P.J."/>
            <person name="Scott M.A."/>
            <person name="Spackman E."/>
            <person name="Goraichik I."/>
            <person name="Dimitrov K.M."/>
            <person name="Suarez D.L."/>
            <person name="Swayne D.E."/>
        </authorList>
    </citation>
    <scope>NUCLEOTIDE SEQUENCE [LARGE SCALE GENOMIC DNA]</scope>
    <source>
        <strain evidence="3 4">KR-140</strain>
    </source>
</reference>
<evidence type="ECO:0000256" key="2">
    <source>
        <dbReference type="SAM" id="SignalP"/>
    </source>
</evidence>
<keyword evidence="4" id="KW-1185">Reference proteome</keyword>